<keyword evidence="1" id="KW-0472">Membrane</keyword>
<organism evidence="2 3">
    <name type="scientific">Candidatus Kaiserbacteria bacterium GW2011_GWA2_52_12</name>
    <dbReference type="NCBI Taxonomy" id="1618671"/>
    <lineage>
        <taxon>Bacteria</taxon>
        <taxon>Candidatus Kaiseribacteriota</taxon>
    </lineage>
</organism>
<keyword evidence="1" id="KW-1133">Transmembrane helix</keyword>
<proteinExistence type="predicted"/>
<evidence type="ECO:0000313" key="2">
    <source>
        <dbReference type="EMBL" id="KKW24796.1"/>
    </source>
</evidence>
<comment type="caution">
    <text evidence="2">The sequence shown here is derived from an EMBL/GenBank/DDBJ whole genome shotgun (WGS) entry which is preliminary data.</text>
</comment>
<evidence type="ECO:0000256" key="1">
    <source>
        <dbReference type="SAM" id="Phobius"/>
    </source>
</evidence>
<sequence length="126" mass="14301">MKKIFRYFRFNAQNILFETGAFVPLTNSGLANTRVGDLFQSGQTLSQFINNVFIFSLSIGAIMAVVRIVWGGYLYMGNEMWSTKSRAKEVMRDAVLGLLLLLAIYLILFQINPDLVNLDVLKTIRD</sequence>
<reference evidence="2 3" key="1">
    <citation type="journal article" date="2015" name="Nature">
        <title>rRNA introns, odd ribosomes, and small enigmatic genomes across a large radiation of phyla.</title>
        <authorList>
            <person name="Brown C.T."/>
            <person name="Hug L.A."/>
            <person name="Thomas B.C."/>
            <person name="Sharon I."/>
            <person name="Castelle C.J."/>
            <person name="Singh A."/>
            <person name="Wilkins M.J."/>
            <person name="Williams K.H."/>
            <person name="Banfield J.F."/>
        </authorList>
    </citation>
    <scope>NUCLEOTIDE SEQUENCE [LARGE SCALE GENOMIC DNA]</scope>
</reference>
<accession>A0A0G1X1C5</accession>
<keyword evidence="1" id="KW-0812">Transmembrane</keyword>
<feature type="transmembrane region" description="Helical" evidence="1">
    <location>
        <begin position="48"/>
        <end position="70"/>
    </location>
</feature>
<gene>
    <name evidence="2" type="ORF">UY67_C0003G0024</name>
</gene>
<dbReference type="EMBL" id="LCQW01000003">
    <property type="protein sequence ID" value="KKW24796.1"/>
    <property type="molecule type" value="Genomic_DNA"/>
</dbReference>
<dbReference type="Proteomes" id="UP000034273">
    <property type="component" value="Unassembled WGS sequence"/>
</dbReference>
<protein>
    <submittedName>
        <fullName evidence="2">Uncharacterized protein</fullName>
    </submittedName>
</protein>
<name>A0A0G1X1C5_9BACT</name>
<dbReference type="AlphaFoldDB" id="A0A0G1X1C5"/>
<dbReference type="STRING" id="1618671.UY67_C0003G0024"/>
<feature type="transmembrane region" description="Helical" evidence="1">
    <location>
        <begin position="90"/>
        <end position="111"/>
    </location>
</feature>
<evidence type="ECO:0000313" key="3">
    <source>
        <dbReference type="Proteomes" id="UP000034273"/>
    </source>
</evidence>